<dbReference type="AlphaFoldDB" id="A0A2A6FNG0"/>
<protein>
    <recommendedName>
        <fullName evidence="3">HK97 gp10 family phage protein</fullName>
    </recommendedName>
</protein>
<reference evidence="2" key="1">
    <citation type="submission" date="2017-03" db="EMBL/GenBank/DDBJ databases">
        <authorList>
            <person name="Lund M.B."/>
        </authorList>
    </citation>
    <scope>NUCLEOTIDE SEQUENCE [LARGE SCALE GENOMIC DNA]</scope>
</reference>
<dbReference type="EMBL" id="NAEP01000069">
    <property type="protein sequence ID" value="PDQ34131.1"/>
    <property type="molecule type" value="Genomic_DNA"/>
</dbReference>
<sequence>MGAQPGSSLHQGTTVMVEGITQLNRRLRAAGSDLSQMSELMHRVGTIVIQNAHPPRDTGALAGTLRAGRGTTKAVVRAGYKHRGKHAGVIHYGDPHRGRRAQPFLTDALTRSRTQVIREITRGIDTIMRTNHLT</sequence>
<name>A0A2A6FNG0_9MICO</name>
<evidence type="ECO:0000313" key="1">
    <source>
        <dbReference type="EMBL" id="PDQ34131.1"/>
    </source>
</evidence>
<comment type="caution">
    <text evidence="1">The sequence shown here is derived from an EMBL/GenBank/DDBJ whole genome shotgun (WGS) entry which is preliminary data.</text>
</comment>
<evidence type="ECO:0008006" key="3">
    <source>
        <dbReference type="Google" id="ProtNLM"/>
    </source>
</evidence>
<accession>A0A2A6FNG0</accession>
<evidence type="ECO:0000313" key="2">
    <source>
        <dbReference type="Proteomes" id="UP000219994"/>
    </source>
</evidence>
<organism evidence="1 2">
    <name type="scientific">Candidatus Lumbricidiphila eiseniae</name>
    <dbReference type="NCBI Taxonomy" id="1969409"/>
    <lineage>
        <taxon>Bacteria</taxon>
        <taxon>Bacillati</taxon>
        <taxon>Actinomycetota</taxon>
        <taxon>Actinomycetes</taxon>
        <taxon>Micrococcales</taxon>
        <taxon>Microbacteriaceae</taxon>
        <taxon>Candidatus Lumbricidiphila</taxon>
    </lineage>
</organism>
<dbReference type="Proteomes" id="UP000219994">
    <property type="component" value="Unassembled WGS sequence"/>
</dbReference>
<proteinExistence type="predicted"/>
<gene>
    <name evidence="1" type="ORF">B5766_12935</name>
</gene>